<dbReference type="OrthoDB" id="3196285at2"/>
<dbReference type="InterPro" id="IPR051448">
    <property type="entry name" value="CdaR-like_regulators"/>
</dbReference>
<feature type="domain" description="PucR C-terminal helix-turn-helix" evidence="1">
    <location>
        <begin position="292"/>
        <end position="348"/>
    </location>
</feature>
<dbReference type="InterPro" id="IPR042070">
    <property type="entry name" value="PucR_C-HTH_sf"/>
</dbReference>
<evidence type="ECO:0000313" key="4">
    <source>
        <dbReference type="Proteomes" id="UP000272400"/>
    </source>
</evidence>
<accession>A0A3N1D7N4</accession>
<dbReference type="PANTHER" id="PTHR33744">
    <property type="entry name" value="CARBOHYDRATE DIACID REGULATOR"/>
    <property type="match status" value="1"/>
</dbReference>
<dbReference type="Proteomes" id="UP000272400">
    <property type="component" value="Unassembled WGS sequence"/>
</dbReference>
<protein>
    <submittedName>
        <fullName evidence="3">PucR-like helix-turn-helix protein</fullName>
    </submittedName>
</protein>
<comment type="caution">
    <text evidence="3">The sequence shown here is derived from an EMBL/GenBank/DDBJ whole genome shotgun (WGS) entry which is preliminary data.</text>
</comment>
<dbReference type="EMBL" id="RJKE01000001">
    <property type="protein sequence ID" value="ROO89491.1"/>
    <property type="molecule type" value="Genomic_DNA"/>
</dbReference>
<gene>
    <name evidence="3" type="ORF">EDD29_7188</name>
</gene>
<name>A0A3N1D7N4_9ACTN</name>
<sequence length="360" mass="39193">MDAESPSWFVGDAELVAFIDHCREVLYREVPEYAGVPQADLLAGITEAVRAAAASFAEDRPPTPAELEVVARIGAARARSGVPFSAFVHGARTAAALAQEVIGTEPSRLWPWIVQALEVASEAHRQVELEIMREDRYRRAAFLTDLFGSRLGGARLTKLAAEFGLDPGEHYAAFRARIPGAEARRRFEAGVDGAGLAESHQGELVGLIAHRPRLEGDGLVAMGQRMPLASASFSFAQASTVLRVSSAFGMTGVVHIEDVPLLAAVLESPNLTGLVTERCFGAIPAAQRDLFTETLTAYLDRDLHIAEAAAKLHVHPNTLRYRIRRFEELSGLHLERVDDLVTVWWALQYERITDAAQAAP</sequence>
<dbReference type="Pfam" id="PF14361">
    <property type="entry name" value="RsbRD_N"/>
    <property type="match status" value="1"/>
</dbReference>
<evidence type="ECO:0000259" key="1">
    <source>
        <dbReference type="Pfam" id="PF13556"/>
    </source>
</evidence>
<dbReference type="Pfam" id="PF13556">
    <property type="entry name" value="HTH_30"/>
    <property type="match status" value="1"/>
</dbReference>
<feature type="domain" description="RsbT co-antagonist protein RsbRD N-terminal" evidence="2">
    <location>
        <begin position="24"/>
        <end position="139"/>
    </location>
</feature>
<dbReference type="InterPro" id="IPR025751">
    <property type="entry name" value="RsbRD_N_dom"/>
</dbReference>
<evidence type="ECO:0000313" key="3">
    <source>
        <dbReference type="EMBL" id="ROO89491.1"/>
    </source>
</evidence>
<dbReference type="AlphaFoldDB" id="A0A3N1D7N4"/>
<dbReference type="InterPro" id="IPR025736">
    <property type="entry name" value="PucR_C-HTH_dom"/>
</dbReference>
<dbReference type="RefSeq" id="WP_123668579.1">
    <property type="nucleotide sequence ID" value="NZ_RJKE01000001.1"/>
</dbReference>
<dbReference type="Gene3D" id="1.10.10.2840">
    <property type="entry name" value="PucR C-terminal helix-turn-helix domain"/>
    <property type="match status" value="1"/>
</dbReference>
<reference evidence="3 4" key="1">
    <citation type="submission" date="2018-11" db="EMBL/GenBank/DDBJ databases">
        <title>Sequencing the genomes of 1000 actinobacteria strains.</title>
        <authorList>
            <person name="Klenk H.-P."/>
        </authorList>
    </citation>
    <scope>NUCLEOTIDE SEQUENCE [LARGE SCALE GENOMIC DNA]</scope>
    <source>
        <strain evidence="3 4">DSM 44254</strain>
    </source>
</reference>
<proteinExistence type="predicted"/>
<organism evidence="3 4">
    <name type="scientific">Actinocorallia herbida</name>
    <dbReference type="NCBI Taxonomy" id="58109"/>
    <lineage>
        <taxon>Bacteria</taxon>
        <taxon>Bacillati</taxon>
        <taxon>Actinomycetota</taxon>
        <taxon>Actinomycetes</taxon>
        <taxon>Streptosporangiales</taxon>
        <taxon>Thermomonosporaceae</taxon>
        <taxon>Actinocorallia</taxon>
    </lineage>
</organism>
<evidence type="ECO:0000259" key="2">
    <source>
        <dbReference type="Pfam" id="PF14361"/>
    </source>
</evidence>
<keyword evidence="4" id="KW-1185">Reference proteome</keyword>